<dbReference type="AlphaFoldDB" id="A0A3N4KZ38"/>
<feature type="compositionally biased region" description="Low complexity" evidence="4">
    <location>
        <begin position="31"/>
        <end position="41"/>
    </location>
</feature>
<dbReference type="InParanoid" id="A0A3N4KZ38"/>
<dbReference type="SUPFAM" id="SSF56112">
    <property type="entry name" value="Protein kinase-like (PK-like)"/>
    <property type="match status" value="1"/>
</dbReference>
<dbReference type="PANTHER" id="PTHR24346:SF76">
    <property type="entry name" value="NON-SPECIFIC SERINE_THREONINE PROTEIN KINASE"/>
    <property type="match status" value="1"/>
</dbReference>
<keyword evidence="2 3" id="KW-0067">ATP-binding</keyword>
<keyword evidence="6" id="KW-0418">Kinase</keyword>
<dbReference type="STRING" id="1392247.A0A3N4KZ38"/>
<dbReference type="InterPro" id="IPR000719">
    <property type="entry name" value="Prot_kinase_dom"/>
</dbReference>
<evidence type="ECO:0000256" key="2">
    <source>
        <dbReference type="ARBA" id="ARBA00022840"/>
    </source>
</evidence>
<evidence type="ECO:0000259" key="5">
    <source>
        <dbReference type="PROSITE" id="PS50011"/>
    </source>
</evidence>
<dbReference type="Gene3D" id="1.10.510.10">
    <property type="entry name" value="Transferase(Phosphotransferase) domain 1"/>
    <property type="match status" value="1"/>
</dbReference>
<dbReference type="EMBL" id="ML119111">
    <property type="protein sequence ID" value="RPB15830.1"/>
    <property type="molecule type" value="Genomic_DNA"/>
</dbReference>
<dbReference type="SMART" id="SM00220">
    <property type="entry name" value="S_TKc"/>
    <property type="match status" value="1"/>
</dbReference>
<dbReference type="PROSITE" id="PS00107">
    <property type="entry name" value="PROTEIN_KINASE_ATP"/>
    <property type="match status" value="1"/>
</dbReference>
<dbReference type="PROSITE" id="PS50011">
    <property type="entry name" value="PROTEIN_KINASE_DOM"/>
    <property type="match status" value="1"/>
</dbReference>
<organism evidence="6 7">
    <name type="scientific">Morchella conica CCBAS932</name>
    <dbReference type="NCBI Taxonomy" id="1392247"/>
    <lineage>
        <taxon>Eukaryota</taxon>
        <taxon>Fungi</taxon>
        <taxon>Dikarya</taxon>
        <taxon>Ascomycota</taxon>
        <taxon>Pezizomycotina</taxon>
        <taxon>Pezizomycetes</taxon>
        <taxon>Pezizales</taxon>
        <taxon>Morchellaceae</taxon>
        <taxon>Morchella</taxon>
    </lineage>
</organism>
<reference evidence="6 7" key="1">
    <citation type="journal article" date="2018" name="Nat. Ecol. Evol.">
        <title>Pezizomycetes genomes reveal the molecular basis of ectomycorrhizal truffle lifestyle.</title>
        <authorList>
            <person name="Murat C."/>
            <person name="Payen T."/>
            <person name="Noel B."/>
            <person name="Kuo A."/>
            <person name="Morin E."/>
            <person name="Chen J."/>
            <person name="Kohler A."/>
            <person name="Krizsan K."/>
            <person name="Balestrini R."/>
            <person name="Da Silva C."/>
            <person name="Montanini B."/>
            <person name="Hainaut M."/>
            <person name="Levati E."/>
            <person name="Barry K.W."/>
            <person name="Belfiori B."/>
            <person name="Cichocki N."/>
            <person name="Clum A."/>
            <person name="Dockter R.B."/>
            <person name="Fauchery L."/>
            <person name="Guy J."/>
            <person name="Iotti M."/>
            <person name="Le Tacon F."/>
            <person name="Lindquist E.A."/>
            <person name="Lipzen A."/>
            <person name="Malagnac F."/>
            <person name="Mello A."/>
            <person name="Molinier V."/>
            <person name="Miyauchi S."/>
            <person name="Poulain J."/>
            <person name="Riccioni C."/>
            <person name="Rubini A."/>
            <person name="Sitrit Y."/>
            <person name="Splivallo R."/>
            <person name="Traeger S."/>
            <person name="Wang M."/>
            <person name="Zifcakova L."/>
            <person name="Wipf D."/>
            <person name="Zambonelli A."/>
            <person name="Paolocci F."/>
            <person name="Nowrousian M."/>
            <person name="Ottonello S."/>
            <person name="Baldrian P."/>
            <person name="Spatafora J.W."/>
            <person name="Henrissat B."/>
            <person name="Nagy L.G."/>
            <person name="Aury J.M."/>
            <person name="Wincker P."/>
            <person name="Grigoriev I.V."/>
            <person name="Bonfante P."/>
            <person name="Martin F.M."/>
        </authorList>
    </citation>
    <scope>NUCLEOTIDE SEQUENCE [LARGE SCALE GENOMIC DNA]</scope>
    <source>
        <strain evidence="6 7">CCBAS932</strain>
    </source>
</reference>
<evidence type="ECO:0000313" key="7">
    <source>
        <dbReference type="Proteomes" id="UP000277580"/>
    </source>
</evidence>
<dbReference type="InterPro" id="IPR011009">
    <property type="entry name" value="Kinase-like_dom_sf"/>
</dbReference>
<dbReference type="InterPro" id="IPR008271">
    <property type="entry name" value="Ser/Thr_kinase_AS"/>
</dbReference>
<dbReference type="InterPro" id="IPR017441">
    <property type="entry name" value="Protein_kinase_ATP_BS"/>
</dbReference>
<evidence type="ECO:0000256" key="1">
    <source>
        <dbReference type="ARBA" id="ARBA00022741"/>
    </source>
</evidence>
<feature type="binding site" evidence="3">
    <location>
        <position position="411"/>
    </location>
    <ligand>
        <name>ATP</name>
        <dbReference type="ChEBI" id="CHEBI:30616"/>
    </ligand>
</feature>
<evidence type="ECO:0000256" key="4">
    <source>
        <dbReference type="SAM" id="MobiDB-lite"/>
    </source>
</evidence>
<dbReference type="Gene3D" id="3.30.200.20">
    <property type="entry name" value="Phosphorylase Kinase, domain 1"/>
    <property type="match status" value="1"/>
</dbReference>
<keyword evidence="1 3" id="KW-0547">Nucleotide-binding</keyword>
<feature type="compositionally biased region" description="Polar residues" evidence="4">
    <location>
        <begin position="285"/>
        <end position="316"/>
    </location>
</feature>
<dbReference type="GO" id="GO:0005524">
    <property type="term" value="F:ATP binding"/>
    <property type="evidence" value="ECO:0007669"/>
    <property type="project" value="UniProtKB-UniRule"/>
</dbReference>
<accession>A0A3N4KZ38</accession>
<dbReference type="GO" id="GO:0000226">
    <property type="term" value="P:microtubule cytoskeleton organization"/>
    <property type="evidence" value="ECO:0007669"/>
    <property type="project" value="TreeGrafter"/>
</dbReference>
<dbReference type="PROSITE" id="PS00108">
    <property type="entry name" value="PROTEIN_KINASE_ST"/>
    <property type="match status" value="1"/>
</dbReference>
<gene>
    <name evidence="6" type="ORF">P167DRAFT_571016</name>
</gene>
<evidence type="ECO:0000313" key="6">
    <source>
        <dbReference type="EMBL" id="RPB15830.1"/>
    </source>
</evidence>
<protein>
    <submittedName>
        <fullName evidence="6">Kinase-like protein</fullName>
    </submittedName>
</protein>
<keyword evidence="7" id="KW-1185">Reference proteome</keyword>
<keyword evidence="6" id="KW-0808">Transferase</keyword>
<feature type="region of interest" description="Disordered" evidence="4">
    <location>
        <begin position="21"/>
        <end position="53"/>
    </location>
</feature>
<feature type="compositionally biased region" description="Polar residues" evidence="4">
    <location>
        <begin position="248"/>
        <end position="263"/>
    </location>
</feature>
<dbReference type="GO" id="GO:0035556">
    <property type="term" value="P:intracellular signal transduction"/>
    <property type="evidence" value="ECO:0007669"/>
    <property type="project" value="TreeGrafter"/>
</dbReference>
<dbReference type="Proteomes" id="UP000277580">
    <property type="component" value="Unassembled WGS sequence"/>
</dbReference>
<proteinExistence type="predicted"/>
<dbReference type="GO" id="GO:0005737">
    <property type="term" value="C:cytoplasm"/>
    <property type="evidence" value="ECO:0007669"/>
    <property type="project" value="TreeGrafter"/>
</dbReference>
<feature type="region of interest" description="Disordered" evidence="4">
    <location>
        <begin position="541"/>
        <end position="573"/>
    </location>
</feature>
<dbReference type="GO" id="GO:0004674">
    <property type="term" value="F:protein serine/threonine kinase activity"/>
    <property type="evidence" value="ECO:0007669"/>
    <property type="project" value="TreeGrafter"/>
</dbReference>
<sequence>MDRGLNVHTKFARLKIDSVPRTGHLNDSAFSSRNGSSSSSHSHGHSAPIPMQPHAIPIPRLEIDTHHDSLDMDMNGSSSYKRSGGFMEQANRQSMNNSPSGSYKPSTAGFMEQANRQSNLSGSYKPSGGFMEQANRQSMNKSPGPTGGFMEHANRQRKSSISFDPQVKTDSGKQIPLQGQAPRAINVESTSKKPYIQQRAPARAYTWSEQDLQASQGSSLRYQGGQFGYGDGNGSIRRRQRDACSPGGTDQMSSLTSDSTMSPMSEDLRTPPPTADPFGLFFPSSIASSPLNENEQDNTCWSSPRRFSTSTRNKSYSSLDGRTRSRSRRNSVRSASPRFGDGSSQLSPANMFLNNFNTVSAQPAEPDSEGQEVGSYVLGKQIGFGGFSVVKEAITIEGGIEVTRAVKIVRKKARDVDCENDQIQAEFDQEVSLWRCLSHPNILPLIAVYDTPFATFAFMRLNEGGTLHDLIKLNRNGLSAKLAQKYAFQLALALRYLHEDMRVIHRDVKLENCLIDMTVDPDEGGNLQLCDFGMAEFMKSNHDEEDDDSDSSGNAFTLDPRPGRRSRRKSSSASMAPVISSTLVGSLEYAAPEILSNKNSMTHYTTAVDMWAFGVVVYALFVGSLPFSHSFQPKVQSMILSGEWDVDALKGCRGLIGLDKQQRKNVLEVVKGCLTMNVEDRWDIRAVLESQWFEEFGVESP</sequence>
<feature type="region of interest" description="Disordered" evidence="4">
    <location>
        <begin position="137"/>
        <end position="174"/>
    </location>
</feature>
<dbReference type="FunCoup" id="A0A3N4KZ38">
    <property type="interactions" value="174"/>
</dbReference>
<feature type="region of interest" description="Disordered" evidence="4">
    <location>
        <begin position="216"/>
        <end position="345"/>
    </location>
</feature>
<evidence type="ECO:0000256" key="3">
    <source>
        <dbReference type="PROSITE-ProRule" id="PRU10141"/>
    </source>
</evidence>
<dbReference type="PANTHER" id="PTHR24346">
    <property type="entry name" value="MAP/MICROTUBULE AFFINITY-REGULATING KINASE"/>
    <property type="match status" value="1"/>
</dbReference>
<dbReference type="Pfam" id="PF00069">
    <property type="entry name" value="Pkinase"/>
    <property type="match status" value="1"/>
</dbReference>
<name>A0A3N4KZ38_9PEZI</name>
<dbReference type="OrthoDB" id="4062651at2759"/>
<feature type="domain" description="Protein kinase" evidence="5">
    <location>
        <begin position="376"/>
        <end position="693"/>
    </location>
</feature>